<evidence type="ECO:0000256" key="5">
    <source>
        <dbReference type="ARBA" id="ARBA00022781"/>
    </source>
</evidence>
<evidence type="ECO:0000256" key="9">
    <source>
        <dbReference type="ARBA" id="ARBA00023310"/>
    </source>
</evidence>
<evidence type="ECO:0000313" key="11">
    <source>
        <dbReference type="Proteomes" id="UP001165667"/>
    </source>
</evidence>
<keyword evidence="8" id="KW-0139">CF(1)</keyword>
<dbReference type="GO" id="GO:0046933">
    <property type="term" value="F:proton-transporting ATP synthase activity, rotational mechanism"/>
    <property type="evidence" value="ECO:0007669"/>
    <property type="project" value="InterPro"/>
</dbReference>
<evidence type="ECO:0000256" key="1">
    <source>
        <dbReference type="ARBA" id="ARBA00003456"/>
    </source>
</evidence>
<dbReference type="InterPro" id="IPR035968">
    <property type="entry name" value="ATP_synth_F1_ATPase_gsu"/>
</dbReference>
<gene>
    <name evidence="10" type="ORF">M8523_35380</name>
</gene>
<evidence type="ECO:0000256" key="4">
    <source>
        <dbReference type="ARBA" id="ARBA00022448"/>
    </source>
</evidence>
<name>A0AA41Z3P2_9HYPH</name>
<dbReference type="Pfam" id="PF00231">
    <property type="entry name" value="ATP-synt"/>
    <property type="match status" value="1"/>
</dbReference>
<feature type="non-terminal residue" evidence="10">
    <location>
        <position position="96"/>
    </location>
</feature>
<organism evidence="10 11">
    <name type="scientific">Lichenifustis flavocetrariae</name>
    <dbReference type="NCBI Taxonomy" id="2949735"/>
    <lineage>
        <taxon>Bacteria</taxon>
        <taxon>Pseudomonadati</taxon>
        <taxon>Pseudomonadota</taxon>
        <taxon>Alphaproteobacteria</taxon>
        <taxon>Hyphomicrobiales</taxon>
        <taxon>Lichenihabitantaceae</taxon>
        <taxon>Lichenifustis</taxon>
    </lineage>
</organism>
<keyword evidence="9" id="KW-0066">ATP synthesis</keyword>
<dbReference type="AlphaFoldDB" id="A0AA41Z3P2"/>
<proteinExistence type="inferred from homology"/>
<comment type="subcellular location">
    <subcellularLocation>
        <location evidence="2">Membrane</location>
        <topology evidence="2">Peripheral membrane protein</topology>
    </subcellularLocation>
</comment>
<dbReference type="GO" id="GO:0045259">
    <property type="term" value="C:proton-transporting ATP synthase complex"/>
    <property type="evidence" value="ECO:0007669"/>
    <property type="project" value="UniProtKB-KW"/>
</dbReference>
<evidence type="ECO:0000256" key="2">
    <source>
        <dbReference type="ARBA" id="ARBA00004170"/>
    </source>
</evidence>
<dbReference type="RefSeq" id="WP_282589509.1">
    <property type="nucleotide sequence ID" value="NZ_JAMOIM010000099.1"/>
</dbReference>
<protein>
    <submittedName>
        <fullName evidence="10">F0F1 ATP synthase subunit gamma</fullName>
    </submittedName>
</protein>
<keyword evidence="4" id="KW-0813">Transport</keyword>
<dbReference type="Gene3D" id="1.10.287.80">
    <property type="entry name" value="ATP synthase, gamma subunit, helix hairpin domain"/>
    <property type="match status" value="1"/>
</dbReference>
<dbReference type="SUPFAM" id="SSF52943">
    <property type="entry name" value="ATP synthase (F1-ATPase), gamma subunit"/>
    <property type="match status" value="1"/>
</dbReference>
<comment type="caution">
    <text evidence="10">The sequence shown here is derived from an EMBL/GenBank/DDBJ whole genome shotgun (WGS) entry which is preliminary data.</text>
</comment>
<keyword evidence="7" id="KW-0472">Membrane</keyword>
<evidence type="ECO:0000313" key="10">
    <source>
        <dbReference type="EMBL" id="MCW6513134.1"/>
    </source>
</evidence>
<evidence type="ECO:0000256" key="7">
    <source>
        <dbReference type="ARBA" id="ARBA00023136"/>
    </source>
</evidence>
<evidence type="ECO:0000256" key="6">
    <source>
        <dbReference type="ARBA" id="ARBA00023065"/>
    </source>
</evidence>
<accession>A0AA41Z3P2</accession>
<evidence type="ECO:0000256" key="8">
    <source>
        <dbReference type="ARBA" id="ARBA00023196"/>
    </source>
</evidence>
<evidence type="ECO:0000256" key="3">
    <source>
        <dbReference type="ARBA" id="ARBA00007681"/>
    </source>
</evidence>
<keyword evidence="5" id="KW-0375">Hydrogen ion transport</keyword>
<dbReference type="Proteomes" id="UP001165667">
    <property type="component" value="Unassembled WGS sequence"/>
</dbReference>
<dbReference type="InterPro" id="IPR000131">
    <property type="entry name" value="ATP_synth_F1_gsu"/>
</dbReference>
<keyword evidence="11" id="KW-1185">Reference proteome</keyword>
<reference evidence="10" key="1">
    <citation type="submission" date="2022-05" db="EMBL/GenBank/DDBJ databases">
        <authorList>
            <person name="Pankratov T."/>
        </authorList>
    </citation>
    <scope>NUCLEOTIDE SEQUENCE</scope>
    <source>
        <strain evidence="10">BP6-180914</strain>
    </source>
</reference>
<sequence>MTERLAEVGARIDGIRQLGAVVNAMRGIAAARAQQARAQLASVDSYAAAIVAAIGQALSLPPAIRPERPAHRQTGSALVVFCAEQGFAGAFSERLL</sequence>
<comment type="similarity">
    <text evidence="3">Belongs to the ATPase gamma chain family.</text>
</comment>
<dbReference type="EMBL" id="JAMOIM010000099">
    <property type="protein sequence ID" value="MCW6513134.1"/>
    <property type="molecule type" value="Genomic_DNA"/>
</dbReference>
<keyword evidence="6" id="KW-0406">Ion transport</keyword>
<comment type="function">
    <text evidence="1">Produces ATP from ADP in the presence of a proton gradient across the membrane. The gamma chain is believed to be important in regulating ATPase activity and the flow of protons through the CF(0) complex.</text>
</comment>